<dbReference type="Gene3D" id="1.20.120.160">
    <property type="entry name" value="HPT domain"/>
    <property type="match status" value="1"/>
</dbReference>
<dbReference type="EMBL" id="CP035544">
    <property type="protein sequence ID" value="QBA65582.1"/>
    <property type="molecule type" value="Genomic_DNA"/>
</dbReference>
<evidence type="ECO:0000313" key="1">
    <source>
        <dbReference type="EMBL" id="QBA65582.1"/>
    </source>
</evidence>
<reference evidence="1 2" key="1">
    <citation type="submission" date="2019-01" db="EMBL/GenBank/DDBJ databases">
        <title>Muriicola soli sp. nov., isolated from soil.</title>
        <authorList>
            <person name="Kang H.J."/>
            <person name="Kim S.B."/>
        </authorList>
    </citation>
    <scope>NUCLEOTIDE SEQUENCE [LARGE SCALE GENOMIC DNA]</scope>
    <source>
        <strain evidence="1 2">MMS17-SY002</strain>
    </source>
</reference>
<dbReference type="KEGG" id="mur:EQY75_04300"/>
<dbReference type="InterPro" id="IPR036641">
    <property type="entry name" value="HPT_dom_sf"/>
</dbReference>
<accession>A0A411ECW9</accession>
<dbReference type="OrthoDB" id="1441381at2"/>
<gene>
    <name evidence="1" type="ORF">EQY75_04300</name>
</gene>
<protein>
    <submittedName>
        <fullName evidence="1">Hpt domain-containing protein</fullName>
    </submittedName>
</protein>
<keyword evidence="2" id="KW-1185">Reference proteome</keyword>
<sequence>MLEQPNLKYIKQLAGDDKAFEDKFITILKEEFPAEKEEYYMTLKEERLQDTALIVHKLKHKLNILGLEQGYGIAVEYEEELKIGNTHNSASFESILKTIETYLKII</sequence>
<organism evidence="1 2">
    <name type="scientific">Muriicola soli</name>
    <dbReference type="NCBI Taxonomy" id="2507538"/>
    <lineage>
        <taxon>Bacteria</taxon>
        <taxon>Pseudomonadati</taxon>
        <taxon>Bacteroidota</taxon>
        <taxon>Flavobacteriia</taxon>
        <taxon>Flavobacteriales</taxon>
        <taxon>Flavobacteriaceae</taxon>
        <taxon>Muriicola</taxon>
    </lineage>
</organism>
<evidence type="ECO:0000313" key="2">
    <source>
        <dbReference type="Proteomes" id="UP000290889"/>
    </source>
</evidence>
<name>A0A411ECW9_9FLAO</name>
<dbReference type="GO" id="GO:0000160">
    <property type="term" value="P:phosphorelay signal transduction system"/>
    <property type="evidence" value="ECO:0007669"/>
    <property type="project" value="InterPro"/>
</dbReference>
<dbReference type="AlphaFoldDB" id="A0A411ECW9"/>
<dbReference type="SUPFAM" id="SSF47226">
    <property type="entry name" value="Histidine-containing phosphotransfer domain, HPT domain"/>
    <property type="match status" value="1"/>
</dbReference>
<dbReference type="Proteomes" id="UP000290889">
    <property type="component" value="Chromosome"/>
</dbReference>
<proteinExistence type="predicted"/>